<dbReference type="EMBL" id="KX278418">
    <property type="protein sequence ID" value="ANT45321.1"/>
    <property type="molecule type" value="Genomic_DNA"/>
</dbReference>
<evidence type="ECO:0000313" key="2">
    <source>
        <dbReference type="Proteomes" id="UP000204087"/>
    </source>
</evidence>
<evidence type="ECO:0000313" key="1">
    <source>
        <dbReference type="EMBL" id="ANT45321.1"/>
    </source>
</evidence>
<sequence length="135" mass="15432">MRITQFNDEWLMVQAVRTVRETVPVLVQIRKPSTGSRLGAVIKEYEDVQETTREELQGDVAIMTQRQYDTMQHNYTLGGWPITWKGVMRYSSAHYSSAHNTWYGQAGQTARKLAKQGVPCKPEMYSLFLSIGDSV</sequence>
<protein>
    <submittedName>
        <fullName evidence="1">Uncharacterized protein</fullName>
    </submittedName>
</protein>
<dbReference type="OrthoDB" id="39203at10239"/>
<keyword evidence="2" id="KW-1185">Reference proteome</keyword>
<dbReference type="GeneID" id="29066091"/>
<proteinExistence type="predicted"/>
<dbReference type="RefSeq" id="YP_009286792.1">
    <property type="nucleotide sequence ID" value="NC_031068.2"/>
</dbReference>
<dbReference type="Proteomes" id="UP000204087">
    <property type="component" value="Segment"/>
</dbReference>
<name>A0A1B1PEB8_9CAUD</name>
<gene>
    <name evidence="1" type="ORF">PP16_gp22</name>
</gene>
<accession>A0A1B1PEB8</accession>
<reference evidence="1" key="1">
    <citation type="submission" date="2016-05" db="EMBL/GenBank/DDBJ databases">
        <authorList>
            <person name="Shneider M.M."/>
            <person name="Kabanova A.P."/>
            <person name="Vo T.N.H."/>
            <person name="Samarov N.I."/>
            <person name="Miroshnikov K.K."/>
            <person name="Korzhenkov A.A."/>
            <person name="Karandashov V.E."/>
            <person name="Toschakov S.V."/>
            <person name="Ignatov A.N."/>
            <person name="Miroshnikov K.A."/>
        </authorList>
    </citation>
    <scope>NUCLEOTIDE SEQUENCE [LARGE SCALE GENOMIC DNA]</scope>
</reference>
<dbReference type="KEGG" id="vg:29066091"/>
<organism evidence="1 2">
    <name type="scientific">Pectobacterium phage PP16</name>
    <dbReference type="NCBI Taxonomy" id="1873958"/>
    <lineage>
        <taxon>Viruses</taxon>
        <taxon>Duplodnaviria</taxon>
        <taxon>Heunggongvirae</taxon>
        <taxon>Uroviricota</taxon>
        <taxon>Caudoviricetes</taxon>
        <taxon>Autographivirales</taxon>
        <taxon>Autoscriptoviridae</taxon>
        <taxon>Corkvirinae</taxon>
        <taxon>Kotilavirus</taxon>
        <taxon>Kotilavirus PP16</taxon>
    </lineage>
</organism>